<organism evidence="1 2">
    <name type="scientific">Roseomonas nitratireducens</name>
    <dbReference type="NCBI Taxonomy" id="2820810"/>
    <lineage>
        <taxon>Bacteria</taxon>
        <taxon>Pseudomonadati</taxon>
        <taxon>Pseudomonadota</taxon>
        <taxon>Alphaproteobacteria</taxon>
        <taxon>Acetobacterales</taxon>
        <taxon>Roseomonadaceae</taxon>
        <taxon>Roseomonas</taxon>
    </lineage>
</organism>
<gene>
    <name evidence="1" type="ORF">J5Y09_20255</name>
</gene>
<name>A0ABS4AZT5_9PROT</name>
<protein>
    <submittedName>
        <fullName evidence="1">Uncharacterized protein</fullName>
    </submittedName>
</protein>
<reference evidence="1 2" key="1">
    <citation type="submission" date="2021-03" db="EMBL/GenBank/DDBJ databases">
        <authorList>
            <person name="So Y."/>
        </authorList>
    </citation>
    <scope>NUCLEOTIDE SEQUENCE [LARGE SCALE GENOMIC DNA]</scope>
    <source>
        <strain evidence="1 2">PWR1</strain>
    </source>
</reference>
<evidence type="ECO:0000313" key="1">
    <source>
        <dbReference type="EMBL" id="MBP0466271.1"/>
    </source>
</evidence>
<keyword evidence="2" id="KW-1185">Reference proteome</keyword>
<dbReference type="RefSeq" id="WP_209353677.1">
    <property type="nucleotide sequence ID" value="NZ_JAGIYZ010000025.1"/>
</dbReference>
<proteinExistence type="predicted"/>
<sequence>MVDPSAPHPELATVLARFPADARLIRQLFLADRAFRGACEDYRLAQDGLTSFERLSIATPRHEVEEYRPLVRELEAEILAMFAAGCGASHLATLQRPGG</sequence>
<accession>A0ABS4AZT5</accession>
<dbReference type="EMBL" id="JAGIYZ010000025">
    <property type="protein sequence ID" value="MBP0466271.1"/>
    <property type="molecule type" value="Genomic_DNA"/>
</dbReference>
<dbReference type="Proteomes" id="UP000680815">
    <property type="component" value="Unassembled WGS sequence"/>
</dbReference>
<evidence type="ECO:0000313" key="2">
    <source>
        <dbReference type="Proteomes" id="UP000680815"/>
    </source>
</evidence>
<comment type="caution">
    <text evidence="1">The sequence shown here is derived from an EMBL/GenBank/DDBJ whole genome shotgun (WGS) entry which is preliminary data.</text>
</comment>